<sequence>MSVNSLPRRRFERFYYLLAGRLLTKDGSATAADDDEEKIPVPQDKDGEGDEDDVPQTQIAQ</sequence>
<organism evidence="2 3">
    <name type="scientific">Phytophthora oleae</name>
    <dbReference type="NCBI Taxonomy" id="2107226"/>
    <lineage>
        <taxon>Eukaryota</taxon>
        <taxon>Sar</taxon>
        <taxon>Stramenopiles</taxon>
        <taxon>Oomycota</taxon>
        <taxon>Peronosporomycetes</taxon>
        <taxon>Peronosporales</taxon>
        <taxon>Peronosporaceae</taxon>
        <taxon>Phytophthora</taxon>
    </lineage>
</organism>
<comment type="caution">
    <text evidence="2">The sequence shown here is derived from an EMBL/GenBank/DDBJ whole genome shotgun (WGS) entry which is preliminary data.</text>
</comment>
<feature type="region of interest" description="Disordered" evidence="1">
    <location>
        <begin position="26"/>
        <end position="61"/>
    </location>
</feature>
<evidence type="ECO:0000313" key="3">
    <source>
        <dbReference type="Proteomes" id="UP001632037"/>
    </source>
</evidence>
<evidence type="ECO:0000256" key="1">
    <source>
        <dbReference type="SAM" id="MobiDB-lite"/>
    </source>
</evidence>
<gene>
    <name evidence="2" type="ORF">V7S43_002286</name>
</gene>
<dbReference type="AlphaFoldDB" id="A0ABD3G3E1"/>
<reference evidence="2 3" key="1">
    <citation type="submission" date="2024-09" db="EMBL/GenBank/DDBJ databases">
        <title>Genome sequencing and assembly of Phytophthora oleae, isolate VK10A, causative agent of rot of olive drupes.</title>
        <authorList>
            <person name="Conti Taguali S."/>
            <person name="Riolo M."/>
            <person name="La Spada F."/>
            <person name="Cacciola S.O."/>
            <person name="Dionisio G."/>
        </authorList>
    </citation>
    <scope>NUCLEOTIDE SEQUENCE [LARGE SCALE GENOMIC DNA]</scope>
    <source>
        <strain evidence="2 3">VK10A</strain>
    </source>
</reference>
<protein>
    <submittedName>
        <fullName evidence="2">Uncharacterized protein</fullName>
    </submittedName>
</protein>
<name>A0ABD3G3E1_9STRA</name>
<keyword evidence="3" id="KW-1185">Reference proteome</keyword>
<proteinExistence type="predicted"/>
<dbReference type="Proteomes" id="UP001632037">
    <property type="component" value="Unassembled WGS sequence"/>
</dbReference>
<dbReference type="EMBL" id="JBIMZQ010000003">
    <property type="protein sequence ID" value="KAL3672989.1"/>
    <property type="molecule type" value="Genomic_DNA"/>
</dbReference>
<accession>A0ABD3G3E1</accession>
<evidence type="ECO:0000313" key="2">
    <source>
        <dbReference type="EMBL" id="KAL3672989.1"/>
    </source>
</evidence>